<dbReference type="EMBL" id="BMXS01000004">
    <property type="protein sequence ID" value="GGX86810.1"/>
    <property type="molecule type" value="Genomic_DNA"/>
</dbReference>
<proteinExistence type="predicted"/>
<dbReference type="RefSeq" id="WP_189467319.1">
    <property type="nucleotide sequence ID" value="NZ_BMXS01000004.1"/>
</dbReference>
<keyword evidence="2" id="KW-1185">Reference proteome</keyword>
<evidence type="ECO:0000313" key="2">
    <source>
        <dbReference type="Proteomes" id="UP000653056"/>
    </source>
</evidence>
<dbReference type="Proteomes" id="UP000653056">
    <property type="component" value="Unassembled WGS sequence"/>
</dbReference>
<comment type="caution">
    <text evidence="1">The sequence shown here is derived from an EMBL/GenBank/DDBJ whole genome shotgun (WGS) entry which is preliminary data.</text>
</comment>
<organism evidence="1 2">
    <name type="scientific">Litchfieldella qijiaojingensis</name>
    <dbReference type="NCBI Taxonomy" id="980347"/>
    <lineage>
        <taxon>Bacteria</taxon>
        <taxon>Pseudomonadati</taxon>
        <taxon>Pseudomonadota</taxon>
        <taxon>Gammaproteobacteria</taxon>
        <taxon>Oceanospirillales</taxon>
        <taxon>Halomonadaceae</taxon>
        <taxon>Litchfieldella</taxon>
    </lineage>
</organism>
<evidence type="ECO:0008006" key="3">
    <source>
        <dbReference type="Google" id="ProtNLM"/>
    </source>
</evidence>
<name>A0ABQ2YLB5_9GAMM</name>
<protein>
    <recommendedName>
        <fullName evidence="3">Flagellar biosynthesis protein</fullName>
    </recommendedName>
</protein>
<reference evidence="2" key="1">
    <citation type="journal article" date="2019" name="Int. J. Syst. Evol. Microbiol.">
        <title>The Global Catalogue of Microorganisms (GCM) 10K type strain sequencing project: providing services to taxonomists for standard genome sequencing and annotation.</title>
        <authorList>
            <consortium name="The Broad Institute Genomics Platform"/>
            <consortium name="The Broad Institute Genome Sequencing Center for Infectious Disease"/>
            <person name="Wu L."/>
            <person name="Ma J."/>
        </authorList>
    </citation>
    <scope>NUCLEOTIDE SEQUENCE [LARGE SCALE GENOMIC DNA]</scope>
    <source>
        <strain evidence="2">KCTC 22228</strain>
    </source>
</reference>
<sequence length="241" mass="26580">MPWEGFPGLKRDMKKSKKGSEEMMRTLLFAIMIAMVALLSGCATSRSEIAISTPHEEWSQPDNMIGEVVIRTVTDQRVFEEAPPEPSTPSLGFEGAAQAAADIKARAVGRKRNTYGKALGDILLENGQTVEGLVRENLVAAFEKSGFKVSSETESHDPSALVVDVYINELWAWFNPGFWAITLNTRIATDLELQGASSPKTISVHAEDRRQVATESAWVEIIEMALQEYRDEVIALAPSLR</sequence>
<accession>A0ABQ2YLB5</accession>
<gene>
    <name evidence="1" type="ORF">GCM10007160_12700</name>
</gene>
<evidence type="ECO:0000313" key="1">
    <source>
        <dbReference type="EMBL" id="GGX86810.1"/>
    </source>
</evidence>